<evidence type="ECO:0000256" key="7">
    <source>
        <dbReference type="SAM" id="MobiDB-lite"/>
    </source>
</evidence>
<reference evidence="9" key="1">
    <citation type="journal article" date="2022" name="Int. J. Syst. Evol. Microbiol.">
        <title>Pseudomonas aegrilactucae sp. nov. and Pseudomonas morbosilactucae sp. nov., pathogens causing bacterial rot of lettuce in Japan.</title>
        <authorList>
            <person name="Sawada H."/>
            <person name="Fujikawa T."/>
            <person name="Satou M."/>
        </authorList>
    </citation>
    <scope>NUCLEOTIDE SEQUENCE</scope>
    <source>
        <strain evidence="9">0166_1</strain>
    </source>
</reference>
<dbReference type="InterPro" id="IPR012675">
    <property type="entry name" value="Beta-grasp_dom_sf"/>
</dbReference>
<dbReference type="Gene3D" id="1.10.150.120">
    <property type="entry name" value="[2Fe-2S]-binding domain"/>
    <property type="match status" value="1"/>
</dbReference>
<sequence length="207" mass="22373">MTGIVEENQVVPITLTVNGRRHRLTVEPRKLLADVLRQDLKLTGLNIGCAHGVCGSCTILLNGQSARSCVMFGVQADGAEITTIEGIAPSPVDLHPVQEAFWEQQGLQCGYCTPGMVLRSIELLRENPNPTRDEVREGISSNLCRCTGYQFIIDAVMDAAERLRAGETSDPQSDDAARAHAEKAWEVERLAPGMGEGDATPIPSSHP</sequence>
<evidence type="ECO:0000313" key="9">
    <source>
        <dbReference type="EMBL" id="UGS38990.1"/>
    </source>
</evidence>
<gene>
    <name evidence="9" type="ORF">DSM104329_05422</name>
</gene>
<dbReference type="Proteomes" id="UP001162834">
    <property type="component" value="Chromosome"/>
</dbReference>
<dbReference type="GO" id="GO:0016491">
    <property type="term" value="F:oxidoreductase activity"/>
    <property type="evidence" value="ECO:0007669"/>
    <property type="project" value="UniProtKB-KW"/>
</dbReference>
<keyword evidence="3" id="KW-0560">Oxidoreductase</keyword>
<comment type="pathway">
    <text evidence="6">Alkaloid degradation; nicotine degradation.</text>
</comment>
<keyword evidence="1" id="KW-0001">2Fe-2S</keyword>
<evidence type="ECO:0000256" key="2">
    <source>
        <dbReference type="ARBA" id="ARBA00022723"/>
    </source>
</evidence>
<keyword evidence="4" id="KW-0408">Iron</keyword>
<evidence type="ECO:0000256" key="6">
    <source>
        <dbReference type="ARBA" id="ARBA00060707"/>
    </source>
</evidence>
<organism evidence="9 10">
    <name type="scientific">Capillimicrobium parvum</name>
    <dbReference type="NCBI Taxonomy" id="2884022"/>
    <lineage>
        <taxon>Bacteria</taxon>
        <taxon>Bacillati</taxon>
        <taxon>Actinomycetota</taxon>
        <taxon>Thermoleophilia</taxon>
        <taxon>Solirubrobacterales</taxon>
        <taxon>Capillimicrobiaceae</taxon>
        <taxon>Capillimicrobium</taxon>
    </lineage>
</organism>
<dbReference type="InterPro" id="IPR002888">
    <property type="entry name" value="2Fe-2S-bd"/>
</dbReference>
<dbReference type="KEGG" id="sbae:DSM104329_05422"/>
<dbReference type="FunFam" id="3.10.20.30:FF:000020">
    <property type="entry name" value="Xanthine dehydrogenase iron-sulfur subunit"/>
    <property type="match status" value="1"/>
</dbReference>
<dbReference type="PANTHER" id="PTHR44379">
    <property type="entry name" value="OXIDOREDUCTASE WITH IRON-SULFUR SUBUNIT"/>
    <property type="match status" value="1"/>
</dbReference>
<dbReference type="InterPro" id="IPR036010">
    <property type="entry name" value="2Fe-2S_ferredoxin-like_sf"/>
</dbReference>
<dbReference type="PANTHER" id="PTHR44379:SF5">
    <property type="entry name" value="OXIDOREDUCTASE WITH IRON-SULFUR SUBUNIT"/>
    <property type="match status" value="1"/>
</dbReference>
<dbReference type="AlphaFoldDB" id="A0A9E6Y2S9"/>
<evidence type="ECO:0000256" key="5">
    <source>
        <dbReference type="ARBA" id="ARBA00023014"/>
    </source>
</evidence>
<dbReference type="EMBL" id="CP087164">
    <property type="protein sequence ID" value="UGS38990.1"/>
    <property type="molecule type" value="Genomic_DNA"/>
</dbReference>
<keyword evidence="10" id="KW-1185">Reference proteome</keyword>
<proteinExistence type="predicted"/>
<protein>
    <recommendedName>
        <fullName evidence="8">2Fe-2S ferredoxin-type domain-containing protein</fullName>
    </recommendedName>
</protein>
<dbReference type="SUPFAM" id="SSF47741">
    <property type="entry name" value="CO dehydrogenase ISP C-domain like"/>
    <property type="match status" value="1"/>
</dbReference>
<dbReference type="InterPro" id="IPR051452">
    <property type="entry name" value="Diverse_Oxidoreductases"/>
</dbReference>
<evidence type="ECO:0000259" key="8">
    <source>
        <dbReference type="PROSITE" id="PS51085"/>
    </source>
</evidence>
<accession>A0A9E6Y2S9</accession>
<dbReference type="InterPro" id="IPR036884">
    <property type="entry name" value="2Fe-2S-bd_dom_sf"/>
</dbReference>
<dbReference type="GO" id="GO:0046872">
    <property type="term" value="F:metal ion binding"/>
    <property type="evidence" value="ECO:0007669"/>
    <property type="project" value="UniProtKB-KW"/>
</dbReference>
<keyword evidence="5" id="KW-0411">Iron-sulfur</keyword>
<dbReference type="FunFam" id="1.10.150.120:FF:000003">
    <property type="entry name" value="Carbon monoxide dehydrogenase, small subunit"/>
    <property type="match status" value="1"/>
</dbReference>
<dbReference type="GO" id="GO:0051537">
    <property type="term" value="F:2 iron, 2 sulfur cluster binding"/>
    <property type="evidence" value="ECO:0007669"/>
    <property type="project" value="UniProtKB-KW"/>
</dbReference>
<dbReference type="CDD" id="cd00207">
    <property type="entry name" value="fer2"/>
    <property type="match status" value="1"/>
</dbReference>
<dbReference type="SUPFAM" id="SSF54292">
    <property type="entry name" value="2Fe-2S ferredoxin-like"/>
    <property type="match status" value="1"/>
</dbReference>
<dbReference type="PROSITE" id="PS51085">
    <property type="entry name" value="2FE2S_FER_2"/>
    <property type="match status" value="1"/>
</dbReference>
<feature type="domain" description="2Fe-2S ferredoxin-type" evidence="8">
    <location>
        <begin position="11"/>
        <end position="87"/>
    </location>
</feature>
<dbReference type="PROSITE" id="PS00197">
    <property type="entry name" value="2FE2S_FER_1"/>
    <property type="match status" value="1"/>
</dbReference>
<evidence type="ECO:0000256" key="3">
    <source>
        <dbReference type="ARBA" id="ARBA00023002"/>
    </source>
</evidence>
<evidence type="ECO:0000256" key="1">
    <source>
        <dbReference type="ARBA" id="ARBA00022714"/>
    </source>
</evidence>
<dbReference type="Pfam" id="PF00111">
    <property type="entry name" value="Fer2"/>
    <property type="match status" value="1"/>
</dbReference>
<dbReference type="RefSeq" id="WP_259313001.1">
    <property type="nucleotide sequence ID" value="NZ_CP087164.1"/>
</dbReference>
<dbReference type="InterPro" id="IPR006058">
    <property type="entry name" value="2Fe2S_fd_BS"/>
</dbReference>
<feature type="region of interest" description="Disordered" evidence="7">
    <location>
        <begin position="187"/>
        <end position="207"/>
    </location>
</feature>
<dbReference type="Pfam" id="PF01799">
    <property type="entry name" value="Fer2_2"/>
    <property type="match status" value="1"/>
</dbReference>
<dbReference type="Gene3D" id="3.10.20.30">
    <property type="match status" value="1"/>
</dbReference>
<name>A0A9E6Y2S9_9ACTN</name>
<dbReference type="InterPro" id="IPR001041">
    <property type="entry name" value="2Fe-2S_ferredoxin-type"/>
</dbReference>
<keyword evidence="2" id="KW-0479">Metal-binding</keyword>
<evidence type="ECO:0000313" key="10">
    <source>
        <dbReference type="Proteomes" id="UP001162834"/>
    </source>
</evidence>
<evidence type="ECO:0000256" key="4">
    <source>
        <dbReference type="ARBA" id="ARBA00023004"/>
    </source>
</evidence>